<dbReference type="GO" id="GO:0043709">
    <property type="term" value="P:cell adhesion involved in single-species biofilm formation"/>
    <property type="evidence" value="ECO:0007669"/>
    <property type="project" value="TreeGrafter"/>
</dbReference>
<dbReference type="FunFam" id="3.30.70.270:FF:000001">
    <property type="entry name" value="Diguanylate cyclase domain protein"/>
    <property type="match status" value="1"/>
</dbReference>
<sequence>MATSNSSSGVSRNKKVTHLDLKRPQDRLPERSTSFLRELRLRISSLSQTTLEIEKIVQYFFDEVQAAVHVEGLNYVHEGHNVAVQVGSAEKHRASYRLNTQQSYFGEVTFTRRKRFSEVELSRLESLLDLFVYPVRNGLQYREAVRSALTDPLTGVGNRLGLSNTLQKEIEVSRRYDRPLTIMMLDIDKFKSINDIYGHAVGDRVLVDVTNYMKQTLRVADAVFRLGGEEFLILLADTSLDQAVVIGERIRQNIEQSHQGSDTSPYVTASIGIAAYQADMSSDDLLNAADRAMYSAKEKGRNKIECA</sequence>
<dbReference type="Pfam" id="PF00990">
    <property type="entry name" value="GGDEF"/>
    <property type="match status" value="1"/>
</dbReference>
<comment type="catalytic activity">
    <reaction evidence="3">
        <text>2 GTP = 3',3'-c-di-GMP + 2 diphosphate</text>
        <dbReference type="Rhea" id="RHEA:24898"/>
        <dbReference type="ChEBI" id="CHEBI:33019"/>
        <dbReference type="ChEBI" id="CHEBI:37565"/>
        <dbReference type="ChEBI" id="CHEBI:58805"/>
        <dbReference type="EC" id="2.7.7.65"/>
    </reaction>
</comment>
<dbReference type="GO" id="GO:0005886">
    <property type="term" value="C:plasma membrane"/>
    <property type="evidence" value="ECO:0007669"/>
    <property type="project" value="TreeGrafter"/>
</dbReference>
<dbReference type="InterPro" id="IPR043128">
    <property type="entry name" value="Rev_trsase/Diguanyl_cyclase"/>
</dbReference>
<dbReference type="GO" id="GO:1902201">
    <property type="term" value="P:negative regulation of bacterial-type flagellum-dependent cell motility"/>
    <property type="evidence" value="ECO:0007669"/>
    <property type="project" value="TreeGrafter"/>
</dbReference>
<dbReference type="NCBIfam" id="TIGR00254">
    <property type="entry name" value="GGDEF"/>
    <property type="match status" value="1"/>
</dbReference>
<dbReference type="InterPro" id="IPR000160">
    <property type="entry name" value="GGDEF_dom"/>
</dbReference>
<accession>A0AB38YBL6</accession>
<evidence type="ECO:0000313" key="6">
    <source>
        <dbReference type="EMBL" id="WLD56766.1"/>
    </source>
</evidence>
<dbReference type="SMART" id="SM00267">
    <property type="entry name" value="GGDEF"/>
    <property type="match status" value="1"/>
</dbReference>
<comment type="cofactor">
    <cofactor evidence="1">
        <name>Mg(2+)</name>
        <dbReference type="ChEBI" id="CHEBI:18420"/>
    </cofactor>
</comment>
<reference evidence="6" key="1">
    <citation type="submission" date="2022-07" db="EMBL/GenBank/DDBJ databases">
        <title>Complete genome sequence of Salinispirillum sp. LH10-3-1 capable of multiple carbohydrate inversion isolated from a soda lake.</title>
        <authorList>
            <person name="Liu J."/>
            <person name="Zhai Y."/>
            <person name="Zhang H."/>
            <person name="Yang H."/>
            <person name="Qu J."/>
            <person name="Li J."/>
        </authorList>
    </citation>
    <scope>NUCLEOTIDE SEQUENCE</scope>
    <source>
        <strain evidence="6">LH 10-3-1</strain>
    </source>
</reference>
<dbReference type="Gene3D" id="3.30.70.270">
    <property type="match status" value="1"/>
</dbReference>
<dbReference type="InterPro" id="IPR050469">
    <property type="entry name" value="Diguanylate_Cyclase"/>
</dbReference>
<dbReference type="InterPro" id="IPR029787">
    <property type="entry name" value="Nucleotide_cyclase"/>
</dbReference>
<name>A0AB38YBL6_9GAMM</name>
<dbReference type="SUPFAM" id="SSF55073">
    <property type="entry name" value="Nucleotide cyclase"/>
    <property type="match status" value="1"/>
</dbReference>
<dbReference type="PANTHER" id="PTHR45138:SF9">
    <property type="entry name" value="DIGUANYLATE CYCLASE DGCM-RELATED"/>
    <property type="match status" value="1"/>
</dbReference>
<dbReference type="AlphaFoldDB" id="A0AB38YBL6"/>
<protein>
    <recommendedName>
        <fullName evidence="2">diguanylate cyclase</fullName>
        <ecNumber evidence="2">2.7.7.65</ecNumber>
    </recommendedName>
</protein>
<evidence type="ECO:0000259" key="5">
    <source>
        <dbReference type="PROSITE" id="PS50887"/>
    </source>
</evidence>
<feature type="domain" description="GGDEF" evidence="5">
    <location>
        <begin position="178"/>
        <end position="307"/>
    </location>
</feature>
<dbReference type="EC" id="2.7.7.65" evidence="2"/>
<feature type="compositionally biased region" description="Polar residues" evidence="4">
    <location>
        <begin position="1"/>
        <end position="11"/>
    </location>
</feature>
<dbReference type="GO" id="GO:0052621">
    <property type="term" value="F:diguanylate cyclase activity"/>
    <property type="evidence" value="ECO:0007669"/>
    <property type="project" value="UniProtKB-EC"/>
</dbReference>
<dbReference type="CDD" id="cd01949">
    <property type="entry name" value="GGDEF"/>
    <property type="match status" value="1"/>
</dbReference>
<proteinExistence type="predicted"/>
<evidence type="ECO:0000256" key="4">
    <source>
        <dbReference type="SAM" id="MobiDB-lite"/>
    </source>
</evidence>
<dbReference type="PROSITE" id="PS50887">
    <property type="entry name" value="GGDEF"/>
    <property type="match status" value="1"/>
</dbReference>
<organism evidence="6">
    <name type="scientific">Salinispirillum sp. LH 10-3-1</name>
    <dbReference type="NCBI Taxonomy" id="2952525"/>
    <lineage>
        <taxon>Bacteria</taxon>
        <taxon>Pseudomonadati</taxon>
        <taxon>Pseudomonadota</taxon>
        <taxon>Gammaproteobacteria</taxon>
        <taxon>Oceanospirillales</taxon>
        <taxon>Saccharospirillaceae</taxon>
        <taxon>Salinispirillum</taxon>
    </lineage>
</organism>
<gene>
    <name evidence="6" type="ORF">NFC81_08480</name>
</gene>
<feature type="region of interest" description="Disordered" evidence="4">
    <location>
        <begin position="1"/>
        <end position="24"/>
    </location>
</feature>
<dbReference type="PANTHER" id="PTHR45138">
    <property type="entry name" value="REGULATORY COMPONENTS OF SENSORY TRANSDUCTION SYSTEM"/>
    <property type="match status" value="1"/>
</dbReference>
<evidence type="ECO:0000256" key="3">
    <source>
        <dbReference type="ARBA" id="ARBA00034247"/>
    </source>
</evidence>
<dbReference type="EMBL" id="CP101717">
    <property type="protein sequence ID" value="WLD56766.1"/>
    <property type="molecule type" value="Genomic_DNA"/>
</dbReference>
<evidence type="ECO:0000256" key="1">
    <source>
        <dbReference type="ARBA" id="ARBA00001946"/>
    </source>
</evidence>
<dbReference type="RefSeq" id="WP_304994050.1">
    <property type="nucleotide sequence ID" value="NZ_CP101717.1"/>
</dbReference>
<evidence type="ECO:0000256" key="2">
    <source>
        <dbReference type="ARBA" id="ARBA00012528"/>
    </source>
</evidence>